<gene>
    <name evidence="2" type="ORF">EUA93_07215</name>
</gene>
<protein>
    <submittedName>
        <fullName evidence="2">N-acetyltransferase</fullName>
    </submittedName>
</protein>
<dbReference type="GO" id="GO:0016747">
    <property type="term" value="F:acyltransferase activity, transferring groups other than amino-acyl groups"/>
    <property type="evidence" value="ECO:0007669"/>
    <property type="project" value="InterPro"/>
</dbReference>
<dbReference type="InterPro" id="IPR000182">
    <property type="entry name" value="GNAT_dom"/>
</dbReference>
<dbReference type="Pfam" id="PF19531">
    <property type="entry name" value="DUF6058"/>
    <property type="match status" value="1"/>
</dbReference>
<dbReference type="PROSITE" id="PS51186">
    <property type="entry name" value="GNAT"/>
    <property type="match status" value="1"/>
</dbReference>
<dbReference type="Pfam" id="PF13302">
    <property type="entry name" value="Acetyltransf_3"/>
    <property type="match status" value="1"/>
</dbReference>
<feature type="domain" description="N-acetyltransferase" evidence="1">
    <location>
        <begin position="214"/>
        <end position="376"/>
    </location>
</feature>
<sequence>MGDDTLRSPVEMAVHDRFVAVNGDHPMTAEDDAYVRAHFVAATPEALDAMLAGLLPLPSYVLGDGTPMVPATHASLADVAGGTDRLHDWFVAFWEGDAETGEQKWVHYLNGQYVALREVTPVRIKQLLERVAEAAAAVDLLRHDPHDGVGRGMLGEAIDGVIAVAGLDSLLLPMTAYDRLRFGQPTLRETWVDHPRAEFLTPVPPVWPLRTERLLLRPFEPGDADAFVGAWASEEWTSLLLTRPQNRAEVVDMVRRRMEPGDGRFVGLAVVTHDGTVVGDSMLHLQGTGLSEGEIGWTILPDQGGRGYATEAAQAVLGLGFEHYGLRRIVANLDTRNDRSAALCERLGMRREVHRVGDFWSKGQWTSSYEYALLRDDWRATQP</sequence>
<reference evidence="2 3" key="1">
    <citation type="submission" date="2019-01" db="EMBL/GenBank/DDBJ databases">
        <title>Novel species of Nocardioides.</title>
        <authorList>
            <person name="Liu Q."/>
            <person name="Xin Y.-H."/>
        </authorList>
    </citation>
    <scope>NUCLEOTIDE SEQUENCE [LARGE SCALE GENOMIC DNA]</scope>
    <source>
        <strain evidence="2 3">CGMCC 4.6882</strain>
    </source>
</reference>
<accession>A0A4V1RL10</accession>
<keyword evidence="2" id="KW-0808">Transferase</keyword>
<dbReference type="Gene3D" id="3.40.630.30">
    <property type="match status" value="1"/>
</dbReference>
<dbReference type="AlphaFoldDB" id="A0A4V1RL10"/>
<dbReference type="OrthoDB" id="9132139at2"/>
<keyword evidence="3" id="KW-1185">Reference proteome</keyword>
<dbReference type="InterPro" id="IPR045694">
    <property type="entry name" value="DUF6058"/>
</dbReference>
<dbReference type="Proteomes" id="UP000294071">
    <property type="component" value="Unassembled WGS sequence"/>
</dbReference>
<organism evidence="2 3">
    <name type="scientific">Nocardioides oleivorans</name>
    <dbReference type="NCBI Taxonomy" id="273676"/>
    <lineage>
        <taxon>Bacteria</taxon>
        <taxon>Bacillati</taxon>
        <taxon>Actinomycetota</taxon>
        <taxon>Actinomycetes</taxon>
        <taxon>Propionibacteriales</taxon>
        <taxon>Nocardioidaceae</taxon>
        <taxon>Nocardioides</taxon>
    </lineage>
</organism>
<comment type="caution">
    <text evidence="2">The sequence shown here is derived from an EMBL/GenBank/DDBJ whole genome shotgun (WGS) entry which is preliminary data.</text>
</comment>
<proteinExistence type="predicted"/>
<dbReference type="SUPFAM" id="SSF55729">
    <property type="entry name" value="Acyl-CoA N-acyltransferases (Nat)"/>
    <property type="match status" value="1"/>
</dbReference>
<evidence type="ECO:0000259" key="1">
    <source>
        <dbReference type="PROSITE" id="PS51186"/>
    </source>
</evidence>
<dbReference type="InterPro" id="IPR016181">
    <property type="entry name" value="Acyl_CoA_acyltransferase"/>
</dbReference>
<dbReference type="InterPro" id="IPR051531">
    <property type="entry name" value="N-acetyltransferase"/>
</dbReference>
<evidence type="ECO:0000313" key="3">
    <source>
        <dbReference type="Proteomes" id="UP000294071"/>
    </source>
</evidence>
<dbReference type="PANTHER" id="PTHR43792">
    <property type="entry name" value="GNAT FAMILY, PUTATIVE (AFU_ORTHOLOGUE AFUA_3G00765)-RELATED-RELATED"/>
    <property type="match status" value="1"/>
</dbReference>
<name>A0A4V1RL10_9ACTN</name>
<dbReference type="RefSeq" id="WP_129399505.1">
    <property type="nucleotide sequence ID" value="NZ_SDWT01000001.1"/>
</dbReference>
<evidence type="ECO:0000313" key="2">
    <source>
        <dbReference type="EMBL" id="RYB94152.1"/>
    </source>
</evidence>
<dbReference type="EMBL" id="SDWT01000001">
    <property type="protein sequence ID" value="RYB94152.1"/>
    <property type="molecule type" value="Genomic_DNA"/>
</dbReference>
<dbReference type="PANTHER" id="PTHR43792:SF1">
    <property type="entry name" value="N-ACETYLTRANSFERASE DOMAIN-CONTAINING PROTEIN"/>
    <property type="match status" value="1"/>
</dbReference>